<name>Q21T75_ALBFT</name>
<feature type="region of interest" description="Disordered" evidence="1">
    <location>
        <begin position="1"/>
        <end position="50"/>
    </location>
</feature>
<dbReference type="HOGENOM" id="CLU_103271_0_0_4"/>
<proteinExistence type="predicted"/>
<keyword evidence="2" id="KW-0812">Transmembrane</keyword>
<dbReference type="InterPro" id="IPR021455">
    <property type="entry name" value="DUF3106"/>
</dbReference>
<sequence length="210" mass="22631">MATSHVVAQDVPATPLQTASAVKRPSPTAPTRTSNAPGKSSQPSWQDLTPAQQLSLMPLAAHWSSLDSAKKRKWIALAANYSALAPAEQAKLHSRMTEWASLSPKQRDQARLNFAQTKQLSPTQKAATWQAYQALSPEEKQKLAKSAPPRPTGAAAATKPAAPEKLTKIPLHKQTTKQVSEAPAINPAVNRNTLLPRAKPLPEPKPTQQN</sequence>
<dbReference type="OrthoDB" id="9796567at2"/>
<gene>
    <name evidence="2" type="ordered locus">Rfer_3319</name>
</gene>
<dbReference type="eggNOG" id="ENOG5032YRY">
    <property type="taxonomic scope" value="Bacteria"/>
</dbReference>
<dbReference type="KEGG" id="rfr:Rfer_3319"/>
<evidence type="ECO:0000256" key="1">
    <source>
        <dbReference type="SAM" id="MobiDB-lite"/>
    </source>
</evidence>
<dbReference type="EMBL" id="CP000267">
    <property type="protein sequence ID" value="ABD71028.1"/>
    <property type="molecule type" value="Genomic_DNA"/>
</dbReference>
<feature type="compositionally biased region" description="Pro residues" evidence="1">
    <location>
        <begin position="199"/>
        <end position="210"/>
    </location>
</feature>
<dbReference type="AlphaFoldDB" id="Q21T75"/>
<accession>Q21T75</accession>
<keyword evidence="3" id="KW-1185">Reference proteome</keyword>
<dbReference type="RefSeq" id="WP_011465591.1">
    <property type="nucleotide sequence ID" value="NC_007908.1"/>
</dbReference>
<dbReference type="Pfam" id="PF11304">
    <property type="entry name" value="DUF3106"/>
    <property type="match status" value="1"/>
</dbReference>
<feature type="region of interest" description="Disordered" evidence="1">
    <location>
        <begin position="137"/>
        <end position="210"/>
    </location>
</feature>
<keyword evidence="2" id="KW-0472">Membrane</keyword>
<protein>
    <submittedName>
        <fullName evidence="2">Putative transmembrane protein</fullName>
    </submittedName>
</protein>
<feature type="compositionally biased region" description="Low complexity" evidence="1">
    <location>
        <begin position="152"/>
        <end position="163"/>
    </location>
</feature>
<reference evidence="3" key="1">
    <citation type="submission" date="2006-02" db="EMBL/GenBank/DDBJ databases">
        <title>Complete sequence of chromosome of Rhodoferax ferrireducens DSM 15236.</title>
        <authorList>
            <person name="Copeland A."/>
            <person name="Lucas S."/>
            <person name="Lapidus A."/>
            <person name="Barry K."/>
            <person name="Detter J.C."/>
            <person name="Glavina del Rio T."/>
            <person name="Hammon N."/>
            <person name="Israni S."/>
            <person name="Pitluck S."/>
            <person name="Brettin T."/>
            <person name="Bruce D."/>
            <person name="Han C."/>
            <person name="Tapia R."/>
            <person name="Gilna P."/>
            <person name="Kiss H."/>
            <person name="Schmutz J."/>
            <person name="Larimer F."/>
            <person name="Land M."/>
            <person name="Kyrpides N."/>
            <person name="Ivanova N."/>
            <person name="Richardson P."/>
        </authorList>
    </citation>
    <scope>NUCLEOTIDE SEQUENCE [LARGE SCALE GENOMIC DNA]</scope>
    <source>
        <strain evidence="3">ATCC BAA-621 / DSM 15236 / T118</strain>
    </source>
</reference>
<organism evidence="2 3">
    <name type="scientific">Albidiferax ferrireducens (strain ATCC BAA-621 / DSM 15236 / T118)</name>
    <name type="common">Rhodoferax ferrireducens</name>
    <dbReference type="NCBI Taxonomy" id="338969"/>
    <lineage>
        <taxon>Bacteria</taxon>
        <taxon>Pseudomonadati</taxon>
        <taxon>Pseudomonadota</taxon>
        <taxon>Betaproteobacteria</taxon>
        <taxon>Burkholderiales</taxon>
        <taxon>Comamonadaceae</taxon>
        <taxon>Rhodoferax</taxon>
    </lineage>
</organism>
<evidence type="ECO:0000313" key="2">
    <source>
        <dbReference type="EMBL" id="ABD71028.1"/>
    </source>
</evidence>
<feature type="compositionally biased region" description="Polar residues" evidence="1">
    <location>
        <begin position="29"/>
        <end position="50"/>
    </location>
</feature>
<dbReference type="STRING" id="338969.Rfer_3319"/>
<dbReference type="Proteomes" id="UP000008332">
    <property type="component" value="Chromosome"/>
</dbReference>
<evidence type="ECO:0000313" key="3">
    <source>
        <dbReference type="Proteomes" id="UP000008332"/>
    </source>
</evidence>